<sequence length="168" mass="20226">MEIFVKKLLDKGYINDKDFFVIVTEVDYKDDIPLPKGMFKFQPNFLLHIVESVVGRNSDVVLKVYKALESKNLYKFNALFYRSMDIFGYDIEVKGQEFSEDEAENLSLTRKKYTQILEKMNKYIERLKKKLTEYFFEFYKEESEEMILGEEYINYFFGDDEDDDDMEE</sequence>
<accession>A0A7C4JRE1</accession>
<organism evidence="1">
    <name type="scientific">Thermodesulfobacterium geofontis</name>
    <dbReference type="NCBI Taxonomy" id="1295609"/>
    <lineage>
        <taxon>Bacteria</taxon>
        <taxon>Pseudomonadati</taxon>
        <taxon>Thermodesulfobacteriota</taxon>
        <taxon>Thermodesulfobacteria</taxon>
        <taxon>Thermodesulfobacteriales</taxon>
        <taxon>Thermodesulfobacteriaceae</taxon>
        <taxon>Thermodesulfobacterium</taxon>
    </lineage>
</organism>
<name>A0A7C4JRE1_9BACT</name>
<gene>
    <name evidence="1" type="ORF">ENT66_02245</name>
</gene>
<evidence type="ECO:0000313" key="1">
    <source>
        <dbReference type="EMBL" id="HGQ85216.1"/>
    </source>
</evidence>
<proteinExistence type="predicted"/>
<reference evidence="1" key="1">
    <citation type="journal article" date="2020" name="mSystems">
        <title>Genome- and Community-Level Interaction Insights into Carbon Utilization and Element Cycling Functions of Hydrothermarchaeota in Hydrothermal Sediment.</title>
        <authorList>
            <person name="Zhou Z."/>
            <person name="Liu Y."/>
            <person name="Xu W."/>
            <person name="Pan J."/>
            <person name="Luo Z.H."/>
            <person name="Li M."/>
        </authorList>
    </citation>
    <scope>NUCLEOTIDE SEQUENCE [LARGE SCALE GENOMIC DNA]</scope>
    <source>
        <strain evidence="1">SpSt-6</strain>
    </source>
</reference>
<dbReference type="EMBL" id="DSZN01000041">
    <property type="protein sequence ID" value="HGQ85216.1"/>
    <property type="molecule type" value="Genomic_DNA"/>
</dbReference>
<comment type="caution">
    <text evidence="1">The sequence shown here is derived from an EMBL/GenBank/DDBJ whole genome shotgun (WGS) entry which is preliminary data.</text>
</comment>
<protein>
    <submittedName>
        <fullName evidence="1">Uncharacterized protein</fullName>
    </submittedName>
</protein>
<dbReference type="AlphaFoldDB" id="A0A7C4JRE1"/>